<comment type="caution">
    <text evidence="7">The sequence shown here is derived from an EMBL/GenBank/DDBJ whole genome shotgun (WGS) entry which is preliminary data.</text>
</comment>
<dbReference type="PROSITE" id="PS50850">
    <property type="entry name" value="MFS"/>
    <property type="match status" value="1"/>
</dbReference>
<feature type="domain" description="Major facilitator superfamily (MFS) profile" evidence="6">
    <location>
        <begin position="57"/>
        <end position="481"/>
    </location>
</feature>
<keyword evidence="2 5" id="KW-0812">Transmembrane</keyword>
<feature type="transmembrane region" description="Helical" evidence="5">
    <location>
        <begin position="450"/>
        <end position="475"/>
    </location>
</feature>
<evidence type="ECO:0000256" key="1">
    <source>
        <dbReference type="ARBA" id="ARBA00004141"/>
    </source>
</evidence>
<feature type="transmembrane region" description="Helical" evidence="5">
    <location>
        <begin position="55"/>
        <end position="80"/>
    </location>
</feature>
<feature type="transmembrane region" description="Helical" evidence="5">
    <location>
        <begin position="424"/>
        <end position="444"/>
    </location>
</feature>
<comment type="subcellular location">
    <subcellularLocation>
        <location evidence="1">Membrane</location>
        <topology evidence="1">Multi-pass membrane protein</topology>
    </subcellularLocation>
</comment>
<feature type="transmembrane region" description="Helical" evidence="5">
    <location>
        <begin position="122"/>
        <end position="141"/>
    </location>
</feature>
<accession>A0ABR0EUM7</accession>
<keyword evidence="3 5" id="KW-1133">Transmembrane helix</keyword>
<reference evidence="7 8" key="1">
    <citation type="journal article" date="2023" name="G3 (Bethesda)">
        <title>A chromosome-level genome assembly of Zasmidium syzygii isolated from banana leaves.</title>
        <authorList>
            <person name="van Westerhoven A.C."/>
            <person name="Mehrabi R."/>
            <person name="Talebi R."/>
            <person name="Steentjes M.B.F."/>
            <person name="Corcolon B."/>
            <person name="Chong P.A."/>
            <person name="Kema G.H.J."/>
            <person name="Seidl M.F."/>
        </authorList>
    </citation>
    <scope>NUCLEOTIDE SEQUENCE [LARGE SCALE GENOMIC DNA]</scope>
    <source>
        <strain evidence="7 8">P124</strain>
    </source>
</reference>
<dbReference type="Gene3D" id="1.20.1250.20">
    <property type="entry name" value="MFS general substrate transporter like domains"/>
    <property type="match status" value="1"/>
</dbReference>
<feature type="transmembrane region" description="Helical" evidence="5">
    <location>
        <begin position="92"/>
        <end position="115"/>
    </location>
</feature>
<evidence type="ECO:0000259" key="6">
    <source>
        <dbReference type="PROSITE" id="PS50850"/>
    </source>
</evidence>
<dbReference type="PANTHER" id="PTHR23502:SF181">
    <property type="entry name" value="MAJOR FACILITATOR SUPERFAMILY (MFS) PROFILE DOMAIN-CONTAINING PROTEIN"/>
    <property type="match status" value="1"/>
</dbReference>
<dbReference type="SUPFAM" id="SSF103473">
    <property type="entry name" value="MFS general substrate transporter"/>
    <property type="match status" value="1"/>
</dbReference>
<evidence type="ECO:0000256" key="4">
    <source>
        <dbReference type="ARBA" id="ARBA00023136"/>
    </source>
</evidence>
<keyword evidence="8" id="KW-1185">Reference proteome</keyword>
<dbReference type="InterPro" id="IPR036259">
    <property type="entry name" value="MFS_trans_sf"/>
</dbReference>
<feature type="transmembrane region" description="Helical" evidence="5">
    <location>
        <begin position="213"/>
        <end position="231"/>
    </location>
</feature>
<feature type="transmembrane region" description="Helical" evidence="5">
    <location>
        <begin position="388"/>
        <end position="412"/>
    </location>
</feature>
<dbReference type="Pfam" id="PF07690">
    <property type="entry name" value="MFS_1"/>
    <property type="match status" value="1"/>
</dbReference>
<sequence>MASTKSLPSDDPKEIEFAIANPDPTLKLDKHGLPLHPQPSDSPSDPLNWPLAPKLYVVLLVSLLSFIAQVGGALFNPALVLMARDLGVTVEQASYCTTTYILFGGVLSMFVVPYANVYGRRVCYVIFTIVGAVGAFVSAAAPTYGGIIVGRVFNGIGTSVPLGIGAASICDIFTQGERGVYMGIYTVSVTNGPHVAPIAGGYIAARLGWRWCFWIPGIIQAGLWVLIVFTLPETLFSRKEHSQVENRSYVQKLLFHGKVLNRKVRPKDFIGSLRMTKYLAVVLPCIWYMTNNAYGSILFAVTGAHLGTSIYGFKVEQIGLFLGVPLTVGCFLGEATAGWVSDRLVTLDAKRRGRDRRPEARLYLLPGCTLLGIGTALYGYCVQQQKPWIVSSVCMAISGFGTQVGVTMVYTYATDSYKPQSGEIGAIINLFKSVFGFTVSFYALPFGEKVGYTTAFSVLGAINLALLIPLVVLLFRGEEIRAWQGEPTDHSDI</sequence>
<evidence type="ECO:0000256" key="2">
    <source>
        <dbReference type="ARBA" id="ARBA00022692"/>
    </source>
</evidence>
<gene>
    <name evidence="7" type="ORF">PRZ48_003292</name>
</gene>
<evidence type="ECO:0000256" key="3">
    <source>
        <dbReference type="ARBA" id="ARBA00022989"/>
    </source>
</evidence>
<protein>
    <recommendedName>
        <fullName evidence="6">Major facilitator superfamily (MFS) profile domain-containing protein</fullName>
    </recommendedName>
</protein>
<evidence type="ECO:0000313" key="8">
    <source>
        <dbReference type="Proteomes" id="UP001305779"/>
    </source>
</evidence>
<feature type="transmembrane region" description="Helical" evidence="5">
    <location>
        <begin position="362"/>
        <end position="382"/>
    </location>
</feature>
<dbReference type="Proteomes" id="UP001305779">
    <property type="component" value="Unassembled WGS sequence"/>
</dbReference>
<evidence type="ECO:0000313" key="7">
    <source>
        <dbReference type="EMBL" id="KAK4505329.1"/>
    </source>
</evidence>
<dbReference type="InterPro" id="IPR020846">
    <property type="entry name" value="MFS_dom"/>
</dbReference>
<proteinExistence type="predicted"/>
<dbReference type="PANTHER" id="PTHR23502">
    <property type="entry name" value="MAJOR FACILITATOR SUPERFAMILY"/>
    <property type="match status" value="1"/>
</dbReference>
<organism evidence="7 8">
    <name type="scientific">Zasmidium cellare</name>
    <name type="common">Wine cellar mold</name>
    <name type="synonym">Racodium cellare</name>
    <dbReference type="NCBI Taxonomy" id="395010"/>
    <lineage>
        <taxon>Eukaryota</taxon>
        <taxon>Fungi</taxon>
        <taxon>Dikarya</taxon>
        <taxon>Ascomycota</taxon>
        <taxon>Pezizomycotina</taxon>
        <taxon>Dothideomycetes</taxon>
        <taxon>Dothideomycetidae</taxon>
        <taxon>Mycosphaerellales</taxon>
        <taxon>Mycosphaerellaceae</taxon>
        <taxon>Zasmidium</taxon>
    </lineage>
</organism>
<feature type="transmembrane region" description="Helical" evidence="5">
    <location>
        <begin position="318"/>
        <end position="341"/>
    </location>
</feature>
<feature type="transmembrane region" description="Helical" evidence="5">
    <location>
        <begin position="278"/>
        <end position="306"/>
    </location>
</feature>
<evidence type="ECO:0000256" key="5">
    <source>
        <dbReference type="SAM" id="Phobius"/>
    </source>
</evidence>
<dbReference type="InterPro" id="IPR011701">
    <property type="entry name" value="MFS"/>
</dbReference>
<dbReference type="EMBL" id="JAXOVC010000002">
    <property type="protein sequence ID" value="KAK4505329.1"/>
    <property type="molecule type" value="Genomic_DNA"/>
</dbReference>
<keyword evidence="4 5" id="KW-0472">Membrane</keyword>
<name>A0ABR0EUM7_ZASCE</name>